<dbReference type="EMBL" id="QRYW01000010">
    <property type="protein sequence ID" value="RGV28064.1"/>
    <property type="molecule type" value="Genomic_DNA"/>
</dbReference>
<dbReference type="GeneID" id="61274750"/>
<dbReference type="Proteomes" id="UP000283426">
    <property type="component" value="Unassembled WGS sequence"/>
</dbReference>
<protein>
    <submittedName>
        <fullName evidence="1">Uncharacterized protein</fullName>
    </submittedName>
</protein>
<comment type="caution">
    <text evidence="1">The sequence shown here is derived from an EMBL/GenBank/DDBJ whole genome shotgun (WGS) entry which is preliminary data.</text>
</comment>
<accession>A0A412WLM6</accession>
<proteinExistence type="predicted"/>
<dbReference type="RefSeq" id="WP_013611759.1">
    <property type="nucleotide sequence ID" value="NZ_LT906459.1"/>
</dbReference>
<organism evidence="1 2">
    <name type="scientific">Odoribacter splanchnicus</name>
    <dbReference type="NCBI Taxonomy" id="28118"/>
    <lineage>
        <taxon>Bacteria</taxon>
        <taxon>Pseudomonadati</taxon>
        <taxon>Bacteroidota</taxon>
        <taxon>Bacteroidia</taxon>
        <taxon>Bacteroidales</taxon>
        <taxon>Odoribacteraceae</taxon>
        <taxon>Odoribacter</taxon>
    </lineage>
</organism>
<sequence length="155" mass="16928">MNGLQNRKTVAVLIVLAAGLWGGILWRLVRYTGEGKAVAPAYSPPSPVDPVGKDTLRLNYRDPFVEVLPEPECPAIKSVPVSRPVQTSPSPEEPPAFRLSGIIRKGKKEFLLFEYPDGSVPVWDKGTVDGYTVGKIYADSVVVCKAGRNYTLMLN</sequence>
<dbReference type="AlphaFoldDB" id="A0A412WLM6"/>
<name>A0A412WLM6_9BACT</name>
<evidence type="ECO:0000313" key="1">
    <source>
        <dbReference type="EMBL" id="RGV28064.1"/>
    </source>
</evidence>
<gene>
    <name evidence="1" type="ORF">DWW24_05945</name>
</gene>
<reference evidence="1 2" key="1">
    <citation type="submission" date="2018-08" db="EMBL/GenBank/DDBJ databases">
        <title>A genome reference for cultivated species of the human gut microbiota.</title>
        <authorList>
            <person name="Zou Y."/>
            <person name="Xue W."/>
            <person name="Luo G."/>
        </authorList>
    </citation>
    <scope>NUCLEOTIDE SEQUENCE [LARGE SCALE GENOMIC DNA]</scope>
    <source>
        <strain evidence="1 2">AF14-6AC</strain>
    </source>
</reference>
<evidence type="ECO:0000313" key="2">
    <source>
        <dbReference type="Proteomes" id="UP000283426"/>
    </source>
</evidence>